<dbReference type="Pfam" id="PF05593">
    <property type="entry name" value="RHS_repeat"/>
    <property type="match status" value="1"/>
</dbReference>
<name>A0ABS8MWS3_9FLAO</name>
<reference evidence="1" key="1">
    <citation type="submission" date="2021-11" db="EMBL/GenBank/DDBJ databases">
        <title>Description of novel Flavobacterium species.</title>
        <authorList>
            <person name="Saticioglu I.B."/>
            <person name="Ay H."/>
            <person name="Altun S."/>
            <person name="Duman M."/>
        </authorList>
    </citation>
    <scope>NUCLEOTIDE SEQUENCE</scope>
    <source>
        <strain evidence="1">F-65</strain>
    </source>
</reference>
<keyword evidence="2" id="KW-1185">Reference proteome</keyword>
<dbReference type="Gene3D" id="2.180.10.10">
    <property type="entry name" value="RHS repeat-associated core"/>
    <property type="match status" value="1"/>
</dbReference>
<dbReference type="NCBIfam" id="TIGR01643">
    <property type="entry name" value="YD_repeat_2x"/>
    <property type="match status" value="1"/>
</dbReference>
<comment type="caution">
    <text evidence="1">The sequence shown here is derived from an EMBL/GenBank/DDBJ whole genome shotgun (WGS) entry which is preliminary data.</text>
</comment>
<dbReference type="InterPro" id="IPR006530">
    <property type="entry name" value="YD"/>
</dbReference>
<dbReference type="Proteomes" id="UP001430919">
    <property type="component" value="Unassembled WGS sequence"/>
</dbReference>
<sequence>MKYIYFLFLFNVSIIFSQDGPPQRFPPQIMSPSPTPSALGKFVDQPVSLYTGIPSIQIPLWEIKLNDFTLPIELKYHSGGIKVQEAASNVGLGWALNAGGVITRAVKGNVPDDFAKLSQEYYHHANDFDEFPTIGRFWTGKYEVLKNMNMDSPDNQYLDNQLGLAMRNDPSFPYTFTGSNDLEPDVFYYSFGNKSGKFVFDVNGGNQSIELIPHEDIRITHKLDAKGEIIAFTIIDEDGTEYFFDTVERVQENQFAQTFDPATIIRILKYNSSWYLSKIKTKNKQEVNFEYADEQVYIWQETGASKTQQFIDIDPDDGWPSGKVYDVYTYSISATKSDNAKRLTRIITDNEIIDFNAIARLDVSLMGGLTNPQKAISSIVVNNKFSQLIKKYDLGFDYFVSSRVGVETPDSSDFYRLKLNHVKEHYTPSANKTYSFEYSNIALPNKRSPRQDFWGYFNNNNAKEFTPSNEGRGMIPQIYVYPSLIGNNKYQLNPLCYPYNFTDNYVEPGANRNANPIYAQAGILTSITYPTGGRAEYTYESNDFLYSGCLQKGGGLRINNIKTFEKGNFSNPLTVKNYSYLNEDGTSSGKVTAMPIFTNILKRLTTAFFNYKNISSVSQSKLGTTNGSYVGYKRVTESVSGLGKTVYEYSAPGMLGDGDDTEYGLYKPTKITWISPSESLVPLPSGYVALKNYYVQNHLFPNNYPFPENPDYDWNRGKIKKESYFDELGNIRKEKIYNYATYTKPNKTNKVFGLSYNNLIPNVKGKYLFHYYVGLVSKYSLITNKANILESVETKDYESPSTYVTTTEKYKYNSAYHKKMMQNISYDSSNKELRTEYQYTADLLLPPHLLDKQKPYMEELYDLNYLAPITTKKFVANQKVSEEEVAYGQFNLGSYLPKAIFSTKGAASINLFNTNDRKIEFIKYDTYGNVQEYKLENGVPVSIIWGYNNSQPIAKIENASYLLIAIALGKTTGIVNNYNETNLNIINSLRVYLPDAMVTTYTYKPLVGITSITDPKGDTITYTYDEFGRLEFVKDKDNKILTESQYNYKQ</sequence>
<organism evidence="1 2">
    <name type="scientific">Flavobacterium pisciphilum</name>
    <dbReference type="NCBI Taxonomy" id="2893755"/>
    <lineage>
        <taxon>Bacteria</taxon>
        <taxon>Pseudomonadati</taxon>
        <taxon>Bacteroidota</taxon>
        <taxon>Flavobacteriia</taxon>
        <taxon>Flavobacteriales</taxon>
        <taxon>Flavobacteriaceae</taxon>
        <taxon>Flavobacterium</taxon>
    </lineage>
</organism>
<dbReference type="InterPro" id="IPR031325">
    <property type="entry name" value="RHS_repeat"/>
</dbReference>
<proteinExistence type="predicted"/>
<evidence type="ECO:0000313" key="2">
    <source>
        <dbReference type="Proteomes" id="UP001430919"/>
    </source>
</evidence>
<evidence type="ECO:0000313" key="1">
    <source>
        <dbReference type="EMBL" id="MCC9073224.1"/>
    </source>
</evidence>
<gene>
    <name evidence="1" type="ORF">LNQ49_16730</name>
</gene>
<protein>
    <submittedName>
        <fullName evidence="1">RHS repeat protein</fullName>
    </submittedName>
</protein>
<accession>A0ABS8MWS3</accession>
<dbReference type="EMBL" id="JAJJMO010000001">
    <property type="protein sequence ID" value="MCC9073224.1"/>
    <property type="molecule type" value="Genomic_DNA"/>
</dbReference>
<dbReference type="RefSeq" id="WP_229990162.1">
    <property type="nucleotide sequence ID" value="NZ_JAJJMO010000001.1"/>
</dbReference>